<reference evidence="2 3" key="1">
    <citation type="submission" date="2020-10" db="EMBL/GenBank/DDBJ databases">
        <title>Connecting structure to function with the recovery of over 1000 high-quality activated sludge metagenome-assembled genomes encoding full-length rRNA genes using long-read sequencing.</title>
        <authorList>
            <person name="Singleton C.M."/>
            <person name="Petriglieri F."/>
            <person name="Kristensen J.M."/>
            <person name="Kirkegaard R.H."/>
            <person name="Michaelsen T.Y."/>
            <person name="Andersen M.H."/>
            <person name="Karst S.M."/>
            <person name="Dueholm M.S."/>
            <person name="Nielsen P.H."/>
            <person name="Albertsen M."/>
        </authorList>
    </citation>
    <scope>NUCLEOTIDE SEQUENCE [LARGE SCALE GENOMIC DNA]</scope>
    <source>
        <strain evidence="2">Ribe_18-Q3-R11-54_BAT3C.373</strain>
    </source>
</reference>
<dbReference type="Proteomes" id="UP000808349">
    <property type="component" value="Unassembled WGS sequence"/>
</dbReference>
<evidence type="ECO:0000256" key="1">
    <source>
        <dbReference type="SAM" id="SignalP"/>
    </source>
</evidence>
<comment type="caution">
    <text evidence="2">The sequence shown here is derived from an EMBL/GenBank/DDBJ whole genome shotgun (WGS) entry which is preliminary data.</text>
</comment>
<feature type="chain" id="PRO_5038462335" evidence="1">
    <location>
        <begin position="23"/>
        <end position="127"/>
    </location>
</feature>
<organism evidence="2 3">
    <name type="scientific">Candidatus Defluviibacterium haderslevense</name>
    <dbReference type="NCBI Taxonomy" id="2981993"/>
    <lineage>
        <taxon>Bacteria</taxon>
        <taxon>Pseudomonadati</taxon>
        <taxon>Bacteroidota</taxon>
        <taxon>Saprospiria</taxon>
        <taxon>Saprospirales</taxon>
        <taxon>Saprospiraceae</taxon>
        <taxon>Candidatus Defluviibacterium</taxon>
    </lineage>
</organism>
<evidence type="ECO:0000313" key="2">
    <source>
        <dbReference type="EMBL" id="MBK9717100.1"/>
    </source>
</evidence>
<gene>
    <name evidence="2" type="ORF">IPO85_06240</name>
</gene>
<protein>
    <submittedName>
        <fullName evidence="2">Uncharacterized protein</fullName>
    </submittedName>
</protein>
<feature type="signal peptide" evidence="1">
    <location>
        <begin position="1"/>
        <end position="22"/>
    </location>
</feature>
<accession>A0A9D7XDV7</accession>
<dbReference type="EMBL" id="JADKFW010000004">
    <property type="protein sequence ID" value="MBK9717100.1"/>
    <property type="molecule type" value="Genomic_DNA"/>
</dbReference>
<evidence type="ECO:0000313" key="3">
    <source>
        <dbReference type="Proteomes" id="UP000808349"/>
    </source>
</evidence>
<name>A0A9D7XDV7_9BACT</name>
<proteinExistence type="predicted"/>
<dbReference type="AlphaFoldDB" id="A0A9D7XDV7"/>
<sequence length="127" mass="14130">MNSMFKILAFLLLLCLNLGVNAQTRPATVTADGLIILDATANDVAPEYVADISRFGLASYQQAINYFQKYINVTSTRGITYTFDLNANEMHIFVNTTNQFLVPLSNVPLTVNNFNEALRQVHEGLLN</sequence>
<keyword evidence="1" id="KW-0732">Signal</keyword>